<dbReference type="VEuPathDB" id="FungiDB:MMYC01_202840"/>
<dbReference type="Pfam" id="PF20219">
    <property type="entry name" value="DUF6579"/>
    <property type="match status" value="1"/>
</dbReference>
<dbReference type="InterPro" id="IPR046486">
    <property type="entry name" value="DUF6579"/>
</dbReference>
<evidence type="ECO:0000313" key="1">
    <source>
        <dbReference type="EMBL" id="KXX80111.1"/>
    </source>
</evidence>
<accession>A0A175W9I5</accession>
<sequence length="367" mass="40784">MSVPPDVWNALQRITALVGVAYNGIRSDPTAYDLAEARQILTDYLHQQRESGDMQFQASLGQIASILELPRAVVEQALATDFQSIQEQVDETTGVSASISADLKSFTKPSVLGQIVATGGLLAGDDAVVHIKRLADHDGKITRSLGEIGDSVYLENSRGDKFPGHVHSFVLSMIEKYQTESTPHYFFVFNQSTTWHPKFDDIKRAKPLGDRFLGYSHDLDELVAFIVEVARPRLGPEPVIHILMPTINQLAITEPLTFPAEMGPFRVTGQLGEHGLPFVYLLTPLSQDRRNLCHIGTLKPKPCWVLHQQVGVCLPVLNRWLATSLKPMHFEDPYVKVAMRGLLGFYSAKYFQIETTPPRTLGIPRGS</sequence>
<comment type="caution">
    <text evidence="1">The sequence shown here is derived from an EMBL/GenBank/DDBJ whole genome shotgun (WGS) entry which is preliminary data.</text>
</comment>
<proteinExistence type="predicted"/>
<dbReference type="AlphaFoldDB" id="A0A175W9I5"/>
<evidence type="ECO:0000313" key="2">
    <source>
        <dbReference type="Proteomes" id="UP000078237"/>
    </source>
</evidence>
<gene>
    <name evidence="1" type="ORF">MMYC01_202840</name>
</gene>
<dbReference type="OrthoDB" id="3852249at2759"/>
<dbReference type="EMBL" id="LCTW02000069">
    <property type="protein sequence ID" value="KXX80111.1"/>
    <property type="molecule type" value="Genomic_DNA"/>
</dbReference>
<reference evidence="1 2" key="1">
    <citation type="journal article" date="2016" name="Genome Announc.">
        <title>Genome Sequence of Madurella mycetomatis mm55, Isolated from a Human Mycetoma Case in Sudan.</title>
        <authorList>
            <person name="Smit S."/>
            <person name="Derks M.F."/>
            <person name="Bervoets S."/>
            <person name="Fahal A."/>
            <person name="van Leeuwen W."/>
            <person name="van Belkum A."/>
            <person name="van de Sande W.W."/>
        </authorList>
    </citation>
    <scope>NUCLEOTIDE SEQUENCE [LARGE SCALE GENOMIC DNA]</scope>
    <source>
        <strain evidence="2">mm55</strain>
    </source>
</reference>
<dbReference type="Proteomes" id="UP000078237">
    <property type="component" value="Unassembled WGS sequence"/>
</dbReference>
<organism evidence="1 2">
    <name type="scientific">Madurella mycetomatis</name>
    <dbReference type="NCBI Taxonomy" id="100816"/>
    <lineage>
        <taxon>Eukaryota</taxon>
        <taxon>Fungi</taxon>
        <taxon>Dikarya</taxon>
        <taxon>Ascomycota</taxon>
        <taxon>Pezizomycotina</taxon>
        <taxon>Sordariomycetes</taxon>
        <taxon>Sordariomycetidae</taxon>
        <taxon>Sordariales</taxon>
        <taxon>Sordariales incertae sedis</taxon>
        <taxon>Madurella</taxon>
    </lineage>
</organism>
<keyword evidence="2" id="KW-1185">Reference proteome</keyword>
<protein>
    <submittedName>
        <fullName evidence="1">Uncharacterized protein</fullName>
    </submittedName>
</protein>
<name>A0A175W9I5_9PEZI</name>